<evidence type="ECO:0000256" key="1">
    <source>
        <dbReference type="ARBA" id="ARBA00023172"/>
    </source>
</evidence>
<proteinExistence type="predicted"/>
<comment type="caution">
    <text evidence="2">The sequence shown here is derived from an EMBL/GenBank/DDBJ whole genome shotgun (WGS) entry which is preliminary data.</text>
</comment>
<keyword evidence="1" id="KW-0233">DNA recombination</keyword>
<dbReference type="GO" id="GO:0006310">
    <property type="term" value="P:DNA recombination"/>
    <property type="evidence" value="ECO:0007669"/>
    <property type="project" value="UniProtKB-KW"/>
</dbReference>
<dbReference type="AlphaFoldDB" id="A0A644YL65"/>
<dbReference type="InterPro" id="IPR013762">
    <property type="entry name" value="Integrase-like_cat_sf"/>
</dbReference>
<dbReference type="InterPro" id="IPR011010">
    <property type="entry name" value="DNA_brk_join_enz"/>
</dbReference>
<dbReference type="SUPFAM" id="SSF56349">
    <property type="entry name" value="DNA breaking-rejoining enzymes"/>
    <property type="match status" value="1"/>
</dbReference>
<evidence type="ECO:0008006" key="3">
    <source>
        <dbReference type="Google" id="ProtNLM"/>
    </source>
</evidence>
<dbReference type="Gene3D" id="1.10.443.10">
    <property type="entry name" value="Intergrase catalytic core"/>
    <property type="match status" value="1"/>
</dbReference>
<accession>A0A644YL65</accession>
<dbReference type="EMBL" id="VSSQ01005332">
    <property type="protein sequence ID" value="MPM28728.1"/>
    <property type="molecule type" value="Genomic_DNA"/>
</dbReference>
<gene>
    <name evidence="2" type="ORF">SDC9_75256</name>
</gene>
<name>A0A644YL65_9ZZZZ</name>
<dbReference type="GO" id="GO:0003677">
    <property type="term" value="F:DNA binding"/>
    <property type="evidence" value="ECO:0007669"/>
    <property type="project" value="InterPro"/>
</dbReference>
<evidence type="ECO:0000313" key="2">
    <source>
        <dbReference type="EMBL" id="MPM28728.1"/>
    </source>
</evidence>
<protein>
    <recommendedName>
        <fullName evidence="3">Core-binding (CB) domain-containing protein</fullName>
    </recommendedName>
</protein>
<organism evidence="2">
    <name type="scientific">bioreactor metagenome</name>
    <dbReference type="NCBI Taxonomy" id="1076179"/>
    <lineage>
        <taxon>unclassified sequences</taxon>
        <taxon>metagenomes</taxon>
        <taxon>ecological metagenomes</taxon>
    </lineage>
</organism>
<reference evidence="2" key="1">
    <citation type="submission" date="2019-08" db="EMBL/GenBank/DDBJ databases">
        <authorList>
            <person name="Kucharzyk K."/>
            <person name="Murdoch R.W."/>
            <person name="Higgins S."/>
            <person name="Loffler F."/>
        </authorList>
    </citation>
    <scope>NUCLEOTIDE SEQUENCE</scope>
</reference>
<sequence>METYHQYLNQAIRFGTWSKANFGTRHYDDCRCHIQDYADCLVAQGKSASTVHSYLAGVCAAFGVSLAEIKHPIRHTANNTRSRGTKASDKRRDRQRACSPRLCDFACHVGIRRDECAALRGNDLTRDESGYLCVLVRKGKGGKRQLQRVPPGSEDFVAAYFNGSSNFVFSKAEMNNKIDLHHYRHYLAWEAYQGYQARLEADPGYREQLIAEIKIRWQQNCKKPWNPRQVEGWYRIRGKNKALSIAAEMPDRYSRLALAATSIFHLSHWRLDVSVSNYLLAVAADKISEKGK</sequence>
<dbReference type="GO" id="GO:0015074">
    <property type="term" value="P:DNA integration"/>
    <property type="evidence" value="ECO:0007669"/>
    <property type="project" value="InterPro"/>
</dbReference>